<reference evidence="2" key="1">
    <citation type="submission" date="2020-06" db="EMBL/GenBank/DDBJ databases">
        <authorList>
            <person name="Li T."/>
            <person name="Hu X."/>
            <person name="Zhang T."/>
            <person name="Song X."/>
            <person name="Zhang H."/>
            <person name="Dai N."/>
            <person name="Sheng W."/>
            <person name="Hou X."/>
            <person name="Wei L."/>
        </authorList>
    </citation>
    <scope>NUCLEOTIDE SEQUENCE</scope>
    <source>
        <strain evidence="2">G02</strain>
        <tissue evidence="2">Leaf</tissue>
    </source>
</reference>
<evidence type="ECO:0000256" key="1">
    <source>
        <dbReference type="SAM" id="MobiDB-lite"/>
    </source>
</evidence>
<sequence length="138" mass="14854">MASQGTRADLVTGREESGGAQRARLHRRVQVGLKIGRVGVGVDTPIPPSGAPGVGLPPEFAHILHMVLQAQAQFHAQAHASAPAPAPALAVATIDRNYERIRKMGGTEFEGTLDSEIAEKWWEKVEDVLNLVNYTPEN</sequence>
<proteinExistence type="predicted"/>
<reference evidence="2" key="2">
    <citation type="journal article" date="2024" name="Plant">
        <title>Genomic evolution and insights into agronomic trait innovations of Sesamum species.</title>
        <authorList>
            <person name="Miao H."/>
            <person name="Wang L."/>
            <person name="Qu L."/>
            <person name="Liu H."/>
            <person name="Sun Y."/>
            <person name="Le M."/>
            <person name="Wang Q."/>
            <person name="Wei S."/>
            <person name="Zheng Y."/>
            <person name="Lin W."/>
            <person name="Duan Y."/>
            <person name="Cao H."/>
            <person name="Xiong S."/>
            <person name="Wang X."/>
            <person name="Wei L."/>
            <person name="Li C."/>
            <person name="Ma Q."/>
            <person name="Ju M."/>
            <person name="Zhao R."/>
            <person name="Li G."/>
            <person name="Mu C."/>
            <person name="Tian Q."/>
            <person name="Mei H."/>
            <person name="Zhang T."/>
            <person name="Gao T."/>
            <person name="Zhang H."/>
        </authorList>
    </citation>
    <scope>NUCLEOTIDE SEQUENCE</scope>
    <source>
        <strain evidence="2">G02</strain>
    </source>
</reference>
<dbReference type="EMBL" id="JACGWJ010000030">
    <property type="protein sequence ID" value="KAL0300816.1"/>
    <property type="molecule type" value="Genomic_DNA"/>
</dbReference>
<accession>A0AAW2K2M0</accession>
<gene>
    <name evidence="2" type="ORF">Sradi_6358400</name>
</gene>
<protein>
    <submittedName>
        <fullName evidence="2">Uncharacterized protein</fullName>
    </submittedName>
</protein>
<organism evidence="2">
    <name type="scientific">Sesamum radiatum</name>
    <name type="common">Black benniseed</name>
    <dbReference type="NCBI Taxonomy" id="300843"/>
    <lineage>
        <taxon>Eukaryota</taxon>
        <taxon>Viridiplantae</taxon>
        <taxon>Streptophyta</taxon>
        <taxon>Embryophyta</taxon>
        <taxon>Tracheophyta</taxon>
        <taxon>Spermatophyta</taxon>
        <taxon>Magnoliopsida</taxon>
        <taxon>eudicotyledons</taxon>
        <taxon>Gunneridae</taxon>
        <taxon>Pentapetalae</taxon>
        <taxon>asterids</taxon>
        <taxon>lamiids</taxon>
        <taxon>Lamiales</taxon>
        <taxon>Pedaliaceae</taxon>
        <taxon>Sesamum</taxon>
    </lineage>
</organism>
<evidence type="ECO:0000313" key="2">
    <source>
        <dbReference type="EMBL" id="KAL0300816.1"/>
    </source>
</evidence>
<name>A0AAW2K2M0_SESRA</name>
<comment type="caution">
    <text evidence="2">The sequence shown here is derived from an EMBL/GenBank/DDBJ whole genome shotgun (WGS) entry which is preliminary data.</text>
</comment>
<dbReference type="AlphaFoldDB" id="A0AAW2K2M0"/>
<feature type="region of interest" description="Disordered" evidence="1">
    <location>
        <begin position="1"/>
        <end position="22"/>
    </location>
</feature>